<dbReference type="EMBL" id="FMWG01000010">
    <property type="protein sequence ID" value="SCZ70262.1"/>
    <property type="molecule type" value="Genomic_DNA"/>
</dbReference>
<dbReference type="SUPFAM" id="SSF55073">
    <property type="entry name" value="Nucleotide cyclase"/>
    <property type="match status" value="1"/>
</dbReference>
<dbReference type="Pfam" id="PF04248">
    <property type="entry name" value="NTP_transf_9"/>
    <property type="match status" value="1"/>
</dbReference>
<evidence type="ECO:0000313" key="3">
    <source>
        <dbReference type="Proteomes" id="UP000198767"/>
    </source>
</evidence>
<dbReference type="Gene3D" id="2.170.150.40">
    <property type="entry name" value="Domain of unknown function (DUF427)"/>
    <property type="match status" value="1"/>
</dbReference>
<dbReference type="OrthoDB" id="4565346at2"/>
<evidence type="ECO:0000313" key="2">
    <source>
        <dbReference type="EMBL" id="SCZ70262.1"/>
    </source>
</evidence>
<accession>A0A1G5R852</accession>
<dbReference type="PANTHER" id="PTHR43081:SF11">
    <property type="entry name" value="BLR2264 PROTEIN"/>
    <property type="match status" value="1"/>
</dbReference>
<dbReference type="STRING" id="1156985.SAMN04488118_11078"/>
<reference evidence="2 3" key="1">
    <citation type="submission" date="2016-10" db="EMBL/GenBank/DDBJ databases">
        <authorList>
            <person name="de Groot N.N."/>
        </authorList>
    </citation>
    <scope>NUCLEOTIDE SEQUENCE [LARGE SCALE GENOMIC DNA]</scope>
    <source>
        <strain evidence="2 3">U95</strain>
    </source>
</reference>
<name>A0A1G5R852_9RHOB</name>
<dbReference type="GO" id="GO:0004016">
    <property type="term" value="F:adenylate cyclase activity"/>
    <property type="evidence" value="ECO:0007669"/>
    <property type="project" value="UniProtKB-ARBA"/>
</dbReference>
<dbReference type="GO" id="GO:0006171">
    <property type="term" value="P:cAMP biosynthetic process"/>
    <property type="evidence" value="ECO:0007669"/>
    <property type="project" value="TreeGrafter"/>
</dbReference>
<dbReference type="InterPro" id="IPR050697">
    <property type="entry name" value="Adenylyl/Guanylyl_Cyclase_3/4"/>
</dbReference>
<protein>
    <submittedName>
        <fullName evidence="2">Adenylate/guanylate cyclase</fullName>
    </submittedName>
</protein>
<dbReference type="InterPro" id="IPR038694">
    <property type="entry name" value="DUF427_sf"/>
</dbReference>
<dbReference type="AlphaFoldDB" id="A0A1G5R852"/>
<dbReference type="CDD" id="cd07302">
    <property type="entry name" value="CHD"/>
    <property type="match status" value="1"/>
</dbReference>
<dbReference type="PANTHER" id="PTHR43081">
    <property type="entry name" value="ADENYLATE CYCLASE, TERMINAL-DIFFERENTIATION SPECIFIC-RELATED"/>
    <property type="match status" value="1"/>
</dbReference>
<dbReference type="RefSeq" id="WP_090220289.1">
    <property type="nucleotide sequence ID" value="NZ_CANMPF010000010.1"/>
</dbReference>
<dbReference type="InterPro" id="IPR001054">
    <property type="entry name" value="A/G_cyclase"/>
</dbReference>
<dbReference type="InterPro" id="IPR029787">
    <property type="entry name" value="Nucleotide_cyclase"/>
</dbReference>
<organism evidence="2 3">
    <name type="scientific">Epibacterium ulvae</name>
    <dbReference type="NCBI Taxonomy" id="1156985"/>
    <lineage>
        <taxon>Bacteria</taxon>
        <taxon>Pseudomonadati</taxon>
        <taxon>Pseudomonadota</taxon>
        <taxon>Alphaproteobacteria</taxon>
        <taxon>Rhodobacterales</taxon>
        <taxon>Roseobacteraceae</taxon>
        <taxon>Epibacterium</taxon>
    </lineage>
</organism>
<proteinExistence type="predicted"/>
<dbReference type="Gene3D" id="3.30.70.1230">
    <property type="entry name" value="Nucleotide cyclase"/>
    <property type="match status" value="1"/>
</dbReference>
<feature type="domain" description="Guanylate cyclase" evidence="1">
    <location>
        <begin position="341"/>
        <end position="470"/>
    </location>
</feature>
<dbReference type="InterPro" id="IPR007361">
    <property type="entry name" value="DUF427"/>
</dbReference>
<sequence>MNVHAPQQTTSYGIIVERLNQPVYIRHKGQLIAQSANAKVMYETRHSPAIYIPVADMIARLSEPTAHRTFCPFKGTADYRDLLSPMGTLSNIAWQYNCSFSDAHEICNHVSFLAHDDLEIDTGGNEILDPQYRSISGPLVDWLLRDAAYIATPEAFTEALADKMIEQGFALSRLSVLAWSLHPMIAGKHYLWSKTKEELQVFAPSYAIYDEPKYRNSPMLHVSQGLGGVRHRLTAGNEITAFPILEDLQNEGATDYVAMPLPFSDGRINVMTVATDTPDGFSTEHLGLIFECSAVIARFYEVFMQRENAKSLLETYVGKRSGARVLGGEIRRGDGDEIDAAIMFCDLRGSTLLEDLLGRKAYIALLNTFFESTSDLIEENGGEVLKFIGDAVLAVFPAGSNPDLARQNALKAARLIVQALKPIGAEMGVPDLDCAIGIAFGSVTYGNIGSRERLDFTVIGQAANIAARLGDYGKSINAQIVVDDQSLCKTCTATAQPLGPLKLHNVSRSVVSYAIPPEHNDCSDIRS</sequence>
<dbReference type="GO" id="GO:0035556">
    <property type="term" value="P:intracellular signal transduction"/>
    <property type="evidence" value="ECO:0007669"/>
    <property type="project" value="InterPro"/>
</dbReference>
<dbReference type="Proteomes" id="UP000198767">
    <property type="component" value="Unassembled WGS sequence"/>
</dbReference>
<evidence type="ECO:0000259" key="1">
    <source>
        <dbReference type="PROSITE" id="PS50125"/>
    </source>
</evidence>
<keyword evidence="3" id="KW-1185">Reference proteome</keyword>
<gene>
    <name evidence="2" type="ORF">SAMN04488118_11078</name>
</gene>
<dbReference type="PROSITE" id="PS50125">
    <property type="entry name" value="GUANYLATE_CYCLASE_2"/>
    <property type="match status" value="1"/>
</dbReference>
<dbReference type="SMART" id="SM00044">
    <property type="entry name" value="CYCc"/>
    <property type="match status" value="1"/>
</dbReference>
<dbReference type="Pfam" id="PF00211">
    <property type="entry name" value="Guanylate_cyc"/>
    <property type="match status" value="1"/>
</dbReference>